<gene>
    <name evidence="1" type="primary">cccE</name>
    <name evidence="1" type="ORF">CAV_0874</name>
</gene>
<dbReference type="AlphaFoldDB" id="A0A222MY75"/>
<proteinExistence type="predicted"/>
<evidence type="ECO:0000313" key="2">
    <source>
        <dbReference type="Proteomes" id="UP000201169"/>
    </source>
</evidence>
<reference evidence="1 2" key="1">
    <citation type="submission" date="2017-07" db="EMBL/GenBank/DDBJ databases">
        <title>Analysis of two Campylobacter avium genomes and identification of a novel hippuricase gene.</title>
        <authorList>
            <person name="Miller W.G."/>
            <person name="Chapman M.H."/>
            <person name="Yee E."/>
            <person name="Revez J."/>
            <person name="Bono J.L."/>
            <person name="Rossi M."/>
        </authorList>
    </citation>
    <scope>NUCLEOTIDE SEQUENCE [LARGE SCALE GENOMIC DNA]</scope>
    <source>
        <strain evidence="1 2">LMG 24591</strain>
    </source>
</reference>
<dbReference type="SUPFAM" id="SSF46626">
    <property type="entry name" value="Cytochrome c"/>
    <property type="match status" value="1"/>
</dbReference>
<evidence type="ECO:0000313" key="1">
    <source>
        <dbReference type="EMBL" id="ASQ30536.1"/>
    </source>
</evidence>
<keyword evidence="2" id="KW-1185">Reference proteome</keyword>
<protein>
    <submittedName>
        <fullName evidence="1">Cytochrome c</fullName>
    </submittedName>
</protein>
<dbReference type="RefSeq" id="WP_094325291.1">
    <property type="nucleotide sequence ID" value="NZ_CP022347.1"/>
</dbReference>
<dbReference type="InterPro" id="IPR036909">
    <property type="entry name" value="Cyt_c-like_dom_sf"/>
</dbReference>
<organism evidence="1 2">
    <name type="scientific">Campylobacter avium LMG 24591</name>
    <dbReference type="NCBI Taxonomy" id="522484"/>
    <lineage>
        <taxon>Bacteria</taxon>
        <taxon>Pseudomonadati</taxon>
        <taxon>Campylobacterota</taxon>
        <taxon>Epsilonproteobacteria</taxon>
        <taxon>Campylobacterales</taxon>
        <taxon>Campylobacteraceae</taxon>
        <taxon>Campylobacter</taxon>
    </lineage>
</organism>
<dbReference type="GO" id="GO:0020037">
    <property type="term" value="F:heme binding"/>
    <property type="evidence" value="ECO:0007669"/>
    <property type="project" value="InterPro"/>
</dbReference>
<dbReference type="Proteomes" id="UP000201169">
    <property type="component" value="Chromosome"/>
</dbReference>
<dbReference type="KEGG" id="cavi:CAV_0874"/>
<sequence length="119" mass="13776">MKIIFLFFLSFIALVAEDFISLKEYSKMLYENPRGVSCSKCHGESGEMQILGHYEKKGKRMAFTVPSIQNLEFKDFKKSLSEAKQASSIMPTYSLTDEEILILFNYIQEKTKEQKNAKQ</sequence>
<dbReference type="OrthoDB" id="5328547at2"/>
<accession>A0A222MY75</accession>
<name>A0A222MY75_9BACT</name>
<dbReference type="EMBL" id="CP022347">
    <property type="protein sequence ID" value="ASQ30536.1"/>
    <property type="molecule type" value="Genomic_DNA"/>
</dbReference>
<dbReference type="GO" id="GO:0009055">
    <property type="term" value="F:electron transfer activity"/>
    <property type="evidence" value="ECO:0007669"/>
    <property type="project" value="InterPro"/>
</dbReference>
<dbReference type="Gene3D" id="1.10.760.10">
    <property type="entry name" value="Cytochrome c-like domain"/>
    <property type="match status" value="1"/>
</dbReference>